<reference evidence="5 6" key="1">
    <citation type="submission" date="2015-03" db="EMBL/GenBank/DDBJ databases">
        <title>Draft genome of the nematode, Opisthorchis viverrini.</title>
        <authorList>
            <person name="Mitreva M."/>
        </authorList>
    </citation>
    <scope>NUCLEOTIDE SEQUENCE [LARGE SCALE GENOMIC DNA]</scope>
    <source>
        <strain evidence="5">Khon Kaen</strain>
    </source>
</reference>
<dbReference type="GO" id="GO:0070482">
    <property type="term" value="P:response to oxygen levels"/>
    <property type="evidence" value="ECO:0007669"/>
    <property type="project" value="TreeGrafter"/>
</dbReference>
<evidence type="ECO:0000256" key="3">
    <source>
        <dbReference type="ARBA" id="ARBA00023293"/>
    </source>
</evidence>
<keyword evidence="2" id="KW-0547">Nucleotide-binding</keyword>
<keyword evidence="6" id="KW-1185">Reference proteome</keyword>
<dbReference type="GO" id="GO:0004383">
    <property type="term" value="F:guanylate cyclase activity"/>
    <property type="evidence" value="ECO:0007669"/>
    <property type="project" value="UniProtKB-EC"/>
</dbReference>
<dbReference type="InterPro" id="IPR042463">
    <property type="entry name" value="HNOB_dom_associated_sf"/>
</dbReference>
<organism evidence="5 6">
    <name type="scientific">Opisthorchis viverrini</name>
    <name type="common">Southeast Asian liver fluke</name>
    <dbReference type="NCBI Taxonomy" id="6198"/>
    <lineage>
        <taxon>Eukaryota</taxon>
        <taxon>Metazoa</taxon>
        <taxon>Spiralia</taxon>
        <taxon>Lophotrochozoa</taxon>
        <taxon>Platyhelminthes</taxon>
        <taxon>Trematoda</taxon>
        <taxon>Digenea</taxon>
        <taxon>Opisthorchiida</taxon>
        <taxon>Opisthorchiata</taxon>
        <taxon>Opisthorchiidae</taxon>
        <taxon>Opisthorchis</taxon>
    </lineage>
</organism>
<evidence type="ECO:0000259" key="4">
    <source>
        <dbReference type="Pfam" id="PF07701"/>
    </source>
</evidence>
<feature type="domain" description="Haem NO binding associated" evidence="4">
    <location>
        <begin position="58"/>
        <end position="116"/>
    </location>
</feature>
<dbReference type="Gene3D" id="3.30.450.260">
    <property type="entry name" value="Haem NO binding associated domain"/>
    <property type="match status" value="1"/>
</dbReference>
<dbReference type="EC" id="4.6.1.2" evidence="1"/>
<gene>
    <name evidence="5" type="ORF">X801_06839</name>
</gene>
<dbReference type="GO" id="GO:0019934">
    <property type="term" value="P:cGMP-mediated signaling"/>
    <property type="evidence" value="ECO:0007669"/>
    <property type="project" value="TreeGrafter"/>
</dbReference>
<dbReference type="InterPro" id="IPR011645">
    <property type="entry name" value="HNOB_dom_associated"/>
</dbReference>
<dbReference type="GO" id="GO:0008074">
    <property type="term" value="C:guanylate cyclase complex, soluble"/>
    <property type="evidence" value="ECO:0007669"/>
    <property type="project" value="TreeGrafter"/>
</dbReference>
<dbReference type="PANTHER" id="PTHR45655">
    <property type="entry name" value="GUANYLATE CYCLASE SOLUBLE SUBUNIT BETA-2"/>
    <property type="match status" value="1"/>
</dbReference>
<evidence type="ECO:0000313" key="6">
    <source>
        <dbReference type="Proteomes" id="UP000243686"/>
    </source>
</evidence>
<sequence length="122" mass="13552">MAFLFSCISESLSHLVSKGTAPLNQIVGEVEHGMTNGTILRLHFDNQAYQSETGSRLLPTSVFFEAFPFSLVFNRGLIIINAGQSLQRAFPTILGKRVDAVFKLARPLINLDWEGVSWLPML</sequence>
<evidence type="ECO:0000256" key="2">
    <source>
        <dbReference type="ARBA" id="ARBA00022741"/>
    </source>
</evidence>
<name>A0A1S8WSD9_OPIVI</name>
<protein>
    <recommendedName>
        <fullName evidence="1">guanylate cyclase</fullName>
        <ecNumber evidence="1">4.6.1.2</ecNumber>
    </recommendedName>
</protein>
<dbReference type="AlphaFoldDB" id="A0A1S8WSD9"/>
<evidence type="ECO:0000256" key="1">
    <source>
        <dbReference type="ARBA" id="ARBA00012202"/>
    </source>
</evidence>
<accession>A0A1S8WSD9</accession>
<proteinExistence type="predicted"/>
<keyword evidence="3" id="KW-0141">cGMP biosynthesis</keyword>
<dbReference type="PANTHER" id="PTHR45655:SF13">
    <property type="entry name" value="SOLUBLE GUANYLATE CYCLASE GCY-32-RELATED"/>
    <property type="match status" value="1"/>
</dbReference>
<dbReference type="GO" id="GO:0000166">
    <property type="term" value="F:nucleotide binding"/>
    <property type="evidence" value="ECO:0007669"/>
    <property type="project" value="UniProtKB-KW"/>
</dbReference>
<dbReference type="Pfam" id="PF07701">
    <property type="entry name" value="HNOBA"/>
    <property type="match status" value="1"/>
</dbReference>
<dbReference type="EMBL" id="KV895523">
    <property type="protein sequence ID" value="OON17325.1"/>
    <property type="molecule type" value="Genomic_DNA"/>
</dbReference>
<evidence type="ECO:0000313" key="5">
    <source>
        <dbReference type="EMBL" id="OON17325.1"/>
    </source>
</evidence>
<dbReference type="Proteomes" id="UP000243686">
    <property type="component" value="Unassembled WGS sequence"/>
</dbReference>